<evidence type="ECO:0000256" key="9">
    <source>
        <dbReference type="SAM" id="MobiDB-lite"/>
    </source>
</evidence>
<evidence type="ECO:0000313" key="13">
    <source>
        <dbReference type="Proteomes" id="UP000193411"/>
    </source>
</evidence>
<dbReference type="AlphaFoldDB" id="A0A1Y2I3F4"/>
<evidence type="ECO:0000256" key="1">
    <source>
        <dbReference type="ARBA" id="ARBA00004141"/>
    </source>
</evidence>
<comment type="caution">
    <text evidence="12">The sequence shown here is derived from an EMBL/GenBank/DDBJ whole genome shotgun (WGS) entry which is preliminary data.</text>
</comment>
<dbReference type="CDD" id="cd03263">
    <property type="entry name" value="ABC_subfamily_A"/>
    <property type="match status" value="1"/>
</dbReference>
<evidence type="ECO:0000256" key="7">
    <source>
        <dbReference type="ARBA" id="ARBA00022989"/>
    </source>
</evidence>
<evidence type="ECO:0000313" key="12">
    <source>
        <dbReference type="EMBL" id="ORZ40503.1"/>
    </source>
</evidence>
<feature type="compositionally biased region" description="Low complexity" evidence="9">
    <location>
        <begin position="8"/>
        <end position="20"/>
    </location>
</feature>
<evidence type="ECO:0000256" key="5">
    <source>
        <dbReference type="ARBA" id="ARBA00022741"/>
    </source>
</evidence>
<dbReference type="GO" id="GO:0016020">
    <property type="term" value="C:membrane"/>
    <property type="evidence" value="ECO:0007669"/>
    <property type="project" value="UniProtKB-SubCell"/>
</dbReference>
<dbReference type="InterPro" id="IPR026082">
    <property type="entry name" value="ABCA"/>
</dbReference>
<reference evidence="12 13" key="1">
    <citation type="submission" date="2016-07" db="EMBL/GenBank/DDBJ databases">
        <title>Pervasive Adenine N6-methylation of Active Genes in Fungi.</title>
        <authorList>
            <consortium name="DOE Joint Genome Institute"/>
            <person name="Mondo S.J."/>
            <person name="Dannebaum R.O."/>
            <person name="Kuo R.C."/>
            <person name="Labutti K."/>
            <person name="Haridas S."/>
            <person name="Kuo A."/>
            <person name="Salamov A."/>
            <person name="Ahrendt S.R."/>
            <person name="Lipzen A."/>
            <person name="Sullivan W."/>
            <person name="Andreopoulos W.B."/>
            <person name="Clum A."/>
            <person name="Lindquist E."/>
            <person name="Daum C."/>
            <person name="Ramamoorthy G.K."/>
            <person name="Gryganskyi A."/>
            <person name="Culley D."/>
            <person name="Magnuson J.K."/>
            <person name="James T.Y."/>
            <person name="O'Malley M.A."/>
            <person name="Stajich J.E."/>
            <person name="Spatafora J.W."/>
            <person name="Visel A."/>
            <person name="Grigoriev I.V."/>
        </authorList>
    </citation>
    <scope>NUCLEOTIDE SEQUENCE [LARGE SCALE GENOMIC DNA]</scope>
    <source>
        <strain evidence="12 13">PL171</strain>
    </source>
</reference>
<evidence type="ECO:0000259" key="11">
    <source>
        <dbReference type="PROSITE" id="PS50893"/>
    </source>
</evidence>
<dbReference type="SMART" id="SM00382">
    <property type="entry name" value="AAA"/>
    <property type="match status" value="1"/>
</dbReference>
<dbReference type="Gene3D" id="3.40.50.300">
    <property type="entry name" value="P-loop containing nucleotide triphosphate hydrolases"/>
    <property type="match status" value="1"/>
</dbReference>
<keyword evidence="7 10" id="KW-1133">Transmembrane helix</keyword>
<dbReference type="InterPro" id="IPR003593">
    <property type="entry name" value="AAA+_ATPase"/>
</dbReference>
<dbReference type="Pfam" id="PF00005">
    <property type="entry name" value="ABC_tran"/>
    <property type="match status" value="1"/>
</dbReference>
<feature type="transmembrane region" description="Helical" evidence="10">
    <location>
        <begin position="660"/>
        <end position="679"/>
    </location>
</feature>
<feature type="transmembrane region" description="Helical" evidence="10">
    <location>
        <begin position="549"/>
        <end position="582"/>
    </location>
</feature>
<dbReference type="GO" id="GO:0005319">
    <property type="term" value="F:lipid transporter activity"/>
    <property type="evidence" value="ECO:0007669"/>
    <property type="project" value="TreeGrafter"/>
</dbReference>
<feature type="transmembrane region" description="Helical" evidence="10">
    <location>
        <begin position="97"/>
        <end position="127"/>
    </location>
</feature>
<keyword evidence="5" id="KW-0547">Nucleotide-binding</keyword>
<dbReference type="InterPro" id="IPR003439">
    <property type="entry name" value="ABC_transporter-like_ATP-bd"/>
</dbReference>
<keyword evidence="8 10" id="KW-0472">Membrane</keyword>
<keyword evidence="2" id="KW-0813">Transport</keyword>
<evidence type="ECO:0000256" key="6">
    <source>
        <dbReference type="ARBA" id="ARBA00022840"/>
    </source>
</evidence>
<proteinExistence type="predicted"/>
<name>A0A1Y2I3F4_9FUNG</name>
<feature type="transmembrane region" description="Helical" evidence="10">
    <location>
        <begin position="506"/>
        <end position="528"/>
    </location>
</feature>
<evidence type="ECO:0000256" key="4">
    <source>
        <dbReference type="ARBA" id="ARBA00022737"/>
    </source>
</evidence>
<accession>A0A1Y2I3F4</accession>
<keyword evidence="6" id="KW-0067">ATP-binding</keyword>
<dbReference type="OrthoDB" id="8061355at2759"/>
<dbReference type="GO" id="GO:0016887">
    <property type="term" value="F:ATP hydrolysis activity"/>
    <property type="evidence" value="ECO:0007669"/>
    <property type="project" value="InterPro"/>
</dbReference>
<keyword evidence="3 10" id="KW-0812">Transmembrane</keyword>
<feature type="region of interest" description="Disordered" evidence="9">
    <location>
        <begin position="1"/>
        <end position="53"/>
    </location>
</feature>
<keyword evidence="13" id="KW-1185">Reference proteome</keyword>
<evidence type="ECO:0000256" key="2">
    <source>
        <dbReference type="ARBA" id="ARBA00022448"/>
    </source>
</evidence>
<protein>
    <recommendedName>
        <fullName evidence="11">ABC transporter domain-containing protein</fullName>
    </recommendedName>
</protein>
<dbReference type="STRING" id="765915.A0A1Y2I3F4"/>
<dbReference type="GO" id="GO:0005524">
    <property type="term" value="F:ATP binding"/>
    <property type="evidence" value="ECO:0007669"/>
    <property type="project" value="UniProtKB-KW"/>
</dbReference>
<dbReference type="FunFam" id="3.40.50.300:FF:000665">
    <property type="entry name" value="ABC transporter A family member 2"/>
    <property type="match status" value="1"/>
</dbReference>
<dbReference type="SUPFAM" id="SSF52540">
    <property type="entry name" value="P-loop containing nucleoside triphosphate hydrolases"/>
    <property type="match status" value="1"/>
</dbReference>
<keyword evidence="4" id="KW-0677">Repeat</keyword>
<dbReference type="InterPro" id="IPR017871">
    <property type="entry name" value="ABC_transporter-like_CS"/>
</dbReference>
<dbReference type="InterPro" id="IPR027417">
    <property type="entry name" value="P-loop_NTPase"/>
</dbReference>
<dbReference type="PANTHER" id="PTHR19229">
    <property type="entry name" value="ATP-BINDING CASSETTE TRANSPORTER SUBFAMILY A ABCA"/>
    <property type="match status" value="1"/>
</dbReference>
<feature type="domain" description="ABC transporter" evidence="11">
    <location>
        <begin position="750"/>
        <end position="981"/>
    </location>
</feature>
<feature type="transmembrane region" description="Helical" evidence="10">
    <location>
        <begin position="588"/>
        <end position="608"/>
    </location>
</feature>
<organism evidence="12 13">
    <name type="scientific">Catenaria anguillulae PL171</name>
    <dbReference type="NCBI Taxonomy" id="765915"/>
    <lineage>
        <taxon>Eukaryota</taxon>
        <taxon>Fungi</taxon>
        <taxon>Fungi incertae sedis</taxon>
        <taxon>Blastocladiomycota</taxon>
        <taxon>Blastocladiomycetes</taxon>
        <taxon>Blastocladiales</taxon>
        <taxon>Catenariaceae</taxon>
        <taxon>Catenaria</taxon>
    </lineage>
</organism>
<comment type="subcellular location">
    <subcellularLocation>
        <location evidence="1">Membrane</location>
        <topology evidence="1">Multi-pass membrane protein</topology>
    </subcellularLocation>
</comment>
<dbReference type="GO" id="GO:0140359">
    <property type="term" value="F:ABC-type transporter activity"/>
    <property type="evidence" value="ECO:0007669"/>
    <property type="project" value="InterPro"/>
</dbReference>
<dbReference type="PROSITE" id="PS00211">
    <property type="entry name" value="ABC_TRANSPORTER_1"/>
    <property type="match status" value="1"/>
</dbReference>
<dbReference type="EMBL" id="MCFL01000003">
    <property type="protein sequence ID" value="ORZ40503.1"/>
    <property type="molecule type" value="Genomic_DNA"/>
</dbReference>
<evidence type="ECO:0000256" key="3">
    <source>
        <dbReference type="ARBA" id="ARBA00022692"/>
    </source>
</evidence>
<sequence>MTGADSTPAATLAAEPPQAASIPVHNAERNSQSDATLDIDPPTSRDPQPSTNASAATVVDVGNATFEPTQTSSPQELKSYQVRALVRKTVSYQKRQTVTNICCVTLCPLLMVAMSSLLGTLLAGLIASSSTVEEFVLCSNANAMDPATNQPLRGNGTNKANFPTVDGRDIPGATPGLQVKLTNFLLTPITGGGMGPPSGGGPAPCVIWTEPSYNFTDVYERDPFGPPIPPQLAPAFNASTPQGQIARQLARSASVFQPDPKLGWINPAIASVPAALIPLTSAQQYPWAMIVEPSGVDLGTKDKKPNFGFNDSAQGFAAATRGDSGVLGAFQTRLYSNVSTAGDSDKIDFKLDNFQPVPFFEKYKGDSGMDERKLDESMARIIRSTLSRLSTVDKRIIFDSDPNPIKLLQFQNNIGRIVQDVPWGNVIVRKWDTSKKQFEYVLQIGRDARIARSASFPPQGLRRFLFNSMFANAILKTMAPGTSVVQGLRAFPSVLSSAIDLPIGSFIGRILFPFGVSFLMPIFVITLVKEKEDRIQVMMVMNGLKSSTYFLAHALHFFFLHVVSSAVFLATGIIALAFFLAAFFSKSRNALVVSFLMVLLSVIINVAVEQLFTDSAHGCTSFGRRCLLPVTGPHQPQLIHKVASPLHTGYAHGNDEVLRCLLFLAGSVFVLFFLAWYLAQVLPSQYGTHRPWHFIVTEPYERFSGKKRDREEADRKNVAVNADETQFEDADVKAERARVDAGEGVKGSPLVVRHMRKIYSGTNKIAVKDVTFAANEGEVFGLLGPNGAGKSTLISILTGLYEPTLGEGTIGGYNIATDRDAVYRITGIAPQHDILWDDLTVGEHLLFYARLKGVPPEQEQEAKNRALAAVSLQKFEDRLSKGLSGGEKRRLSIAIALTGSPKVVFLDEPTTGLDPEVRRLIWNILSEARKGKTIVLTTHSMEEAEALCTRIGIMAKGTLRCLGNQLRLKQQYGAGYKCTFIAKPENMAFATEKVLALLPDNAKIVDKFAMTATWLLDDFGISATSLEEVFLRIISEDDAEGTIE</sequence>
<gene>
    <name evidence="12" type="ORF">BCR44DRAFT_1425196</name>
</gene>
<dbReference type="PANTHER" id="PTHR19229:SF36">
    <property type="entry name" value="ATP-BINDING CASSETTE SUB-FAMILY A MEMBER 2"/>
    <property type="match status" value="1"/>
</dbReference>
<dbReference type="Proteomes" id="UP000193411">
    <property type="component" value="Unassembled WGS sequence"/>
</dbReference>
<dbReference type="PROSITE" id="PS50893">
    <property type="entry name" value="ABC_TRANSPORTER_2"/>
    <property type="match status" value="1"/>
</dbReference>
<evidence type="ECO:0000256" key="10">
    <source>
        <dbReference type="SAM" id="Phobius"/>
    </source>
</evidence>
<evidence type="ECO:0000256" key="8">
    <source>
        <dbReference type="ARBA" id="ARBA00023136"/>
    </source>
</evidence>